<protein>
    <recommendedName>
        <fullName evidence="7">D,D-heptose 1,7-bisphosphate phosphatase</fullName>
    </recommendedName>
</protein>
<dbReference type="InterPro" id="IPR036412">
    <property type="entry name" value="HAD-like_sf"/>
</dbReference>
<dbReference type="Gene3D" id="3.40.50.1000">
    <property type="entry name" value="HAD superfamily/HAD-like"/>
    <property type="match status" value="1"/>
</dbReference>
<evidence type="ECO:0000313" key="8">
    <source>
        <dbReference type="EMBL" id="MCK9686974.1"/>
    </source>
</evidence>
<dbReference type="GO" id="GO:0005737">
    <property type="term" value="C:cytoplasm"/>
    <property type="evidence" value="ECO:0007669"/>
    <property type="project" value="UniProtKB-SubCell"/>
</dbReference>
<gene>
    <name evidence="8" type="primary">gmhB</name>
    <name evidence="8" type="ORF">LPC04_14780</name>
</gene>
<comment type="similarity">
    <text evidence="2">Belongs to the GmhB family.</text>
</comment>
<name>A0A9X2C2L1_9BURK</name>
<dbReference type="EMBL" id="JAJLJH010000003">
    <property type="protein sequence ID" value="MCK9686974.1"/>
    <property type="molecule type" value="Genomic_DNA"/>
</dbReference>
<dbReference type="PANTHER" id="PTHR42891">
    <property type="entry name" value="D-GLYCERO-BETA-D-MANNO-HEPTOSE-1,7-BISPHOSPHATE 7-PHOSPHATASE"/>
    <property type="match status" value="1"/>
</dbReference>
<dbReference type="InterPro" id="IPR006439">
    <property type="entry name" value="HAD-SF_hydro_IA"/>
</dbReference>
<evidence type="ECO:0000256" key="4">
    <source>
        <dbReference type="ARBA" id="ARBA00022723"/>
    </source>
</evidence>
<dbReference type="InterPro" id="IPR004446">
    <property type="entry name" value="Heptose_bisP_phosphatase"/>
</dbReference>
<evidence type="ECO:0000256" key="3">
    <source>
        <dbReference type="ARBA" id="ARBA00022490"/>
    </source>
</evidence>
<dbReference type="NCBIfam" id="TIGR00213">
    <property type="entry name" value="GmhB_yaeD"/>
    <property type="match status" value="1"/>
</dbReference>
<proteinExistence type="inferred from homology"/>
<keyword evidence="5 8" id="KW-0378">Hydrolase</keyword>
<dbReference type="NCBIfam" id="TIGR01662">
    <property type="entry name" value="HAD-SF-IIIA"/>
    <property type="match status" value="1"/>
</dbReference>
<dbReference type="CDD" id="cd07503">
    <property type="entry name" value="HAD_HisB-N"/>
    <property type="match status" value="1"/>
</dbReference>
<dbReference type="InterPro" id="IPR006543">
    <property type="entry name" value="Histidinol-phos"/>
</dbReference>
<dbReference type="PANTHER" id="PTHR42891:SF1">
    <property type="entry name" value="D-GLYCERO-BETA-D-MANNO-HEPTOSE-1,7-BISPHOSPHATE 7-PHOSPHATASE"/>
    <property type="match status" value="1"/>
</dbReference>
<dbReference type="GO" id="GO:0016791">
    <property type="term" value="F:phosphatase activity"/>
    <property type="evidence" value="ECO:0007669"/>
    <property type="project" value="InterPro"/>
</dbReference>
<evidence type="ECO:0000256" key="1">
    <source>
        <dbReference type="ARBA" id="ARBA00004496"/>
    </source>
</evidence>
<reference evidence="8" key="1">
    <citation type="submission" date="2021-11" db="EMBL/GenBank/DDBJ databases">
        <title>BS-T2-15 a new species belonging to the Comamonadaceae family isolated from the soil of a French oak forest.</title>
        <authorList>
            <person name="Mieszkin S."/>
            <person name="Alain K."/>
        </authorList>
    </citation>
    <scope>NUCLEOTIDE SEQUENCE</scope>
    <source>
        <strain evidence="8">BS-T2-15</strain>
    </source>
</reference>
<comment type="subcellular location">
    <subcellularLocation>
        <location evidence="1">Cytoplasm</location>
    </subcellularLocation>
</comment>
<organism evidence="8 9">
    <name type="scientific">Scleromatobacter humisilvae</name>
    <dbReference type="NCBI Taxonomy" id="2897159"/>
    <lineage>
        <taxon>Bacteria</taxon>
        <taxon>Pseudomonadati</taxon>
        <taxon>Pseudomonadota</taxon>
        <taxon>Betaproteobacteria</taxon>
        <taxon>Burkholderiales</taxon>
        <taxon>Sphaerotilaceae</taxon>
        <taxon>Scleromatobacter</taxon>
    </lineage>
</organism>
<dbReference type="NCBIfam" id="TIGR01549">
    <property type="entry name" value="HAD-SF-IA-v1"/>
    <property type="match status" value="1"/>
</dbReference>
<dbReference type="AlphaFoldDB" id="A0A9X2C2L1"/>
<accession>A0A9X2C2L1</accession>
<sequence length="207" mass="22611">MRTSLGGKRGDFVMPVVRRAVFLDRDGVLNQDRGHVSRPEDFEWLPGTMHALRALQRASWALVVVTNQSGIARGLYGPAEYENLTAWMHSELARHGIALDGVYHCPHLPDAPLAAWRRQCDCRKPSPGMLRRAARDLKLDLAACVMVGDKPSDILAGRAAGVAACVRIADAIDHASCDIADPPADFTCANLAEAARWLLAHEETRLA</sequence>
<dbReference type="GO" id="GO:0005975">
    <property type="term" value="P:carbohydrate metabolic process"/>
    <property type="evidence" value="ECO:0007669"/>
    <property type="project" value="InterPro"/>
</dbReference>
<evidence type="ECO:0000256" key="6">
    <source>
        <dbReference type="ARBA" id="ARBA00023277"/>
    </source>
</evidence>
<comment type="caution">
    <text evidence="8">The sequence shown here is derived from an EMBL/GenBank/DDBJ whole genome shotgun (WGS) entry which is preliminary data.</text>
</comment>
<keyword evidence="3" id="KW-0963">Cytoplasm</keyword>
<dbReference type="Proteomes" id="UP001139353">
    <property type="component" value="Unassembled WGS sequence"/>
</dbReference>
<dbReference type="InterPro" id="IPR006549">
    <property type="entry name" value="HAD-SF_hydro_IIIA"/>
</dbReference>
<keyword evidence="4" id="KW-0479">Metal-binding</keyword>
<dbReference type="GO" id="GO:0046872">
    <property type="term" value="F:metal ion binding"/>
    <property type="evidence" value="ECO:0007669"/>
    <property type="project" value="UniProtKB-KW"/>
</dbReference>
<dbReference type="InterPro" id="IPR023214">
    <property type="entry name" value="HAD_sf"/>
</dbReference>
<keyword evidence="6" id="KW-0119">Carbohydrate metabolism</keyword>
<evidence type="ECO:0000256" key="5">
    <source>
        <dbReference type="ARBA" id="ARBA00022801"/>
    </source>
</evidence>
<dbReference type="NCBIfam" id="TIGR01656">
    <property type="entry name" value="Histidinol-ppas"/>
    <property type="match status" value="1"/>
</dbReference>
<evidence type="ECO:0000313" key="9">
    <source>
        <dbReference type="Proteomes" id="UP001139353"/>
    </source>
</evidence>
<evidence type="ECO:0000256" key="2">
    <source>
        <dbReference type="ARBA" id="ARBA00005628"/>
    </source>
</evidence>
<dbReference type="RefSeq" id="WP_275683010.1">
    <property type="nucleotide sequence ID" value="NZ_JAJLJH010000003.1"/>
</dbReference>
<dbReference type="SUPFAM" id="SSF56784">
    <property type="entry name" value="HAD-like"/>
    <property type="match status" value="1"/>
</dbReference>
<evidence type="ECO:0000256" key="7">
    <source>
        <dbReference type="ARBA" id="ARBA00031828"/>
    </source>
</evidence>
<dbReference type="NCBIfam" id="NF006506">
    <property type="entry name" value="PRK08942.1"/>
    <property type="match status" value="1"/>
</dbReference>
<keyword evidence="9" id="KW-1185">Reference proteome</keyword>
<dbReference type="Pfam" id="PF13242">
    <property type="entry name" value="Hydrolase_like"/>
    <property type="match status" value="1"/>
</dbReference>